<evidence type="ECO:0000313" key="2">
    <source>
        <dbReference type="Proteomes" id="UP000054166"/>
    </source>
</evidence>
<dbReference type="Proteomes" id="UP000054166">
    <property type="component" value="Unassembled WGS sequence"/>
</dbReference>
<accession>A0A0C3BWU9</accession>
<sequence>MGQDGGHAMATRRVQADYILQPVFTVQRIVGVYYDIRASCKFNLPLILSPNVGFDRSRTFRRRLDFSRASLMRGLCQPNNTERLTVQHLDTMRRIRYPASQLPALIKA</sequence>
<dbReference type="HOGENOM" id="CLU_2197932_0_0_1"/>
<name>A0A0C3BWU9_PILCF</name>
<keyword evidence="2" id="KW-1185">Reference proteome</keyword>
<protein>
    <submittedName>
        <fullName evidence="1">Uncharacterized protein</fullName>
    </submittedName>
</protein>
<dbReference type="EMBL" id="KN832997">
    <property type="protein sequence ID" value="KIM81842.1"/>
    <property type="molecule type" value="Genomic_DNA"/>
</dbReference>
<reference evidence="1 2" key="1">
    <citation type="submission" date="2014-04" db="EMBL/GenBank/DDBJ databases">
        <authorList>
            <consortium name="DOE Joint Genome Institute"/>
            <person name="Kuo A."/>
            <person name="Tarkka M."/>
            <person name="Buscot F."/>
            <person name="Kohler A."/>
            <person name="Nagy L.G."/>
            <person name="Floudas D."/>
            <person name="Copeland A."/>
            <person name="Barry K.W."/>
            <person name="Cichocki N."/>
            <person name="Veneault-Fourrey C."/>
            <person name="LaButti K."/>
            <person name="Lindquist E.A."/>
            <person name="Lipzen A."/>
            <person name="Lundell T."/>
            <person name="Morin E."/>
            <person name="Murat C."/>
            <person name="Sun H."/>
            <person name="Tunlid A."/>
            <person name="Henrissat B."/>
            <person name="Grigoriev I.V."/>
            <person name="Hibbett D.S."/>
            <person name="Martin F."/>
            <person name="Nordberg H.P."/>
            <person name="Cantor M.N."/>
            <person name="Hua S.X."/>
        </authorList>
    </citation>
    <scope>NUCLEOTIDE SEQUENCE [LARGE SCALE GENOMIC DNA]</scope>
    <source>
        <strain evidence="1 2">F 1598</strain>
    </source>
</reference>
<organism evidence="1 2">
    <name type="scientific">Piloderma croceum (strain F 1598)</name>
    <dbReference type="NCBI Taxonomy" id="765440"/>
    <lineage>
        <taxon>Eukaryota</taxon>
        <taxon>Fungi</taxon>
        <taxon>Dikarya</taxon>
        <taxon>Basidiomycota</taxon>
        <taxon>Agaricomycotina</taxon>
        <taxon>Agaricomycetes</taxon>
        <taxon>Agaricomycetidae</taxon>
        <taxon>Atheliales</taxon>
        <taxon>Atheliaceae</taxon>
        <taxon>Piloderma</taxon>
    </lineage>
</organism>
<proteinExistence type="predicted"/>
<dbReference type="InParanoid" id="A0A0C3BWU9"/>
<gene>
    <name evidence="1" type="ORF">PILCRDRAFT_491910</name>
</gene>
<evidence type="ECO:0000313" key="1">
    <source>
        <dbReference type="EMBL" id="KIM81842.1"/>
    </source>
</evidence>
<reference evidence="2" key="2">
    <citation type="submission" date="2015-01" db="EMBL/GenBank/DDBJ databases">
        <title>Evolutionary Origins and Diversification of the Mycorrhizal Mutualists.</title>
        <authorList>
            <consortium name="DOE Joint Genome Institute"/>
            <consortium name="Mycorrhizal Genomics Consortium"/>
            <person name="Kohler A."/>
            <person name="Kuo A."/>
            <person name="Nagy L.G."/>
            <person name="Floudas D."/>
            <person name="Copeland A."/>
            <person name="Barry K.W."/>
            <person name="Cichocki N."/>
            <person name="Veneault-Fourrey C."/>
            <person name="LaButti K."/>
            <person name="Lindquist E.A."/>
            <person name="Lipzen A."/>
            <person name="Lundell T."/>
            <person name="Morin E."/>
            <person name="Murat C."/>
            <person name="Riley R."/>
            <person name="Ohm R."/>
            <person name="Sun H."/>
            <person name="Tunlid A."/>
            <person name="Henrissat B."/>
            <person name="Grigoriev I.V."/>
            <person name="Hibbett D.S."/>
            <person name="Martin F."/>
        </authorList>
    </citation>
    <scope>NUCLEOTIDE SEQUENCE [LARGE SCALE GENOMIC DNA]</scope>
    <source>
        <strain evidence="2">F 1598</strain>
    </source>
</reference>
<dbReference type="AlphaFoldDB" id="A0A0C3BWU9"/>